<gene>
    <name evidence="1" type="ORF">Amon02_000536600</name>
</gene>
<protein>
    <submittedName>
        <fullName evidence="1">Unnamed protein product</fullName>
    </submittedName>
</protein>
<name>A0ACB5T6A6_AMBMO</name>
<dbReference type="Proteomes" id="UP001165064">
    <property type="component" value="Unassembled WGS sequence"/>
</dbReference>
<organism evidence="1 2">
    <name type="scientific">Ambrosiozyma monospora</name>
    <name type="common">Yeast</name>
    <name type="synonym">Endomycopsis monosporus</name>
    <dbReference type="NCBI Taxonomy" id="43982"/>
    <lineage>
        <taxon>Eukaryota</taxon>
        <taxon>Fungi</taxon>
        <taxon>Dikarya</taxon>
        <taxon>Ascomycota</taxon>
        <taxon>Saccharomycotina</taxon>
        <taxon>Pichiomycetes</taxon>
        <taxon>Pichiales</taxon>
        <taxon>Pichiaceae</taxon>
        <taxon>Ambrosiozyma</taxon>
    </lineage>
</organism>
<comment type="caution">
    <text evidence="1">The sequence shown here is derived from an EMBL/GenBank/DDBJ whole genome shotgun (WGS) entry which is preliminary data.</text>
</comment>
<reference evidence="1" key="1">
    <citation type="submission" date="2023-04" db="EMBL/GenBank/DDBJ databases">
        <title>Ambrosiozyma monospora NBRC 10751.</title>
        <authorList>
            <person name="Ichikawa N."/>
            <person name="Sato H."/>
            <person name="Tonouchi N."/>
        </authorList>
    </citation>
    <scope>NUCLEOTIDE SEQUENCE</scope>
    <source>
        <strain evidence="1">NBRC 10751</strain>
    </source>
</reference>
<evidence type="ECO:0000313" key="1">
    <source>
        <dbReference type="EMBL" id="GME82175.1"/>
    </source>
</evidence>
<keyword evidence="2" id="KW-1185">Reference proteome</keyword>
<sequence length="188" mass="21047">MALTEKQKWMLGGTVLIGGLAVFLQSSRFAPFKPQKIIYPPQTPTANNKNRIFMAVRDPSELQPLLNTKPPLLLNFVYRGETASNKLTGALQRIVAYDLEDDGKLINLVDIESDEPANKDLLLTYQVNTVPSVVVVKKQIPKGSYVDKDLVADPEHSEVKWDELRLWVAQHAQDISKSESESSKTSEK</sequence>
<dbReference type="EMBL" id="BSXS01003922">
    <property type="protein sequence ID" value="GME82175.1"/>
    <property type="molecule type" value="Genomic_DNA"/>
</dbReference>
<proteinExistence type="predicted"/>
<accession>A0ACB5T6A6</accession>
<evidence type="ECO:0000313" key="2">
    <source>
        <dbReference type="Proteomes" id="UP001165064"/>
    </source>
</evidence>